<dbReference type="EMBL" id="RBIL01000002">
    <property type="protein sequence ID" value="RKQ86156.1"/>
    <property type="molecule type" value="Genomic_DNA"/>
</dbReference>
<evidence type="ECO:0000313" key="1">
    <source>
        <dbReference type="EMBL" id="RKQ86156.1"/>
    </source>
</evidence>
<sequence>MTDQLLTRAGGTALGAVFAAGAAARRGKALHPDGAVFEARLVVPGVAAAPAGAELFARPGEHAGFVRFSRGIGLPRPLPDLLGLALRVLDAYGAGQDQDLLLTSSSDRRVVHHGFLPARDVQDRPYSSALPFRAGGERFLIGALPCADSPRPAGATELDRARAAARTGRMRFELAVARPGRRFEPVADLHVGAPLPDVYDAVAFNPWRTGGGLEPAGSVNAMRRRVYPLAHAAWRRRRAS</sequence>
<proteinExistence type="predicted"/>
<dbReference type="OrthoDB" id="3368165at2"/>
<dbReference type="InterPro" id="IPR020835">
    <property type="entry name" value="Catalase_sf"/>
</dbReference>
<organism evidence="1 2">
    <name type="scientific">Solirubrobacter pauli</name>
    <dbReference type="NCBI Taxonomy" id="166793"/>
    <lineage>
        <taxon>Bacteria</taxon>
        <taxon>Bacillati</taxon>
        <taxon>Actinomycetota</taxon>
        <taxon>Thermoleophilia</taxon>
        <taxon>Solirubrobacterales</taxon>
        <taxon>Solirubrobacteraceae</taxon>
        <taxon>Solirubrobacter</taxon>
    </lineage>
</organism>
<dbReference type="GO" id="GO:0020037">
    <property type="term" value="F:heme binding"/>
    <property type="evidence" value="ECO:0007669"/>
    <property type="project" value="InterPro"/>
</dbReference>
<dbReference type="Proteomes" id="UP000278962">
    <property type="component" value="Unassembled WGS sequence"/>
</dbReference>
<dbReference type="RefSeq" id="WP_121253653.1">
    <property type="nucleotide sequence ID" value="NZ_RBIL01000002.1"/>
</dbReference>
<keyword evidence="2" id="KW-1185">Reference proteome</keyword>
<name>A0A660KWX0_9ACTN</name>
<protein>
    <submittedName>
        <fullName evidence="1">Uncharacterized protein</fullName>
    </submittedName>
</protein>
<gene>
    <name evidence="1" type="ORF">C8N24_4166</name>
</gene>
<evidence type="ECO:0000313" key="2">
    <source>
        <dbReference type="Proteomes" id="UP000278962"/>
    </source>
</evidence>
<dbReference type="SUPFAM" id="SSF56634">
    <property type="entry name" value="Heme-dependent catalase-like"/>
    <property type="match status" value="1"/>
</dbReference>
<reference evidence="1 2" key="1">
    <citation type="submission" date="2018-10" db="EMBL/GenBank/DDBJ databases">
        <title>Genomic Encyclopedia of Archaeal and Bacterial Type Strains, Phase II (KMG-II): from individual species to whole genera.</title>
        <authorList>
            <person name="Goeker M."/>
        </authorList>
    </citation>
    <scope>NUCLEOTIDE SEQUENCE [LARGE SCALE GENOMIC DNA]</scope>
    <source>
        <strain evidence="1 2">DSM 14954</strain>
    </source>
</reference>
<comment type="caution">
    <text evidence="1">The sequence shown here is derived from an EMBL/GenBank/DDBJ whole genome shotgun (WGS) entry which is preliminary data.</text>
</comment>
<dbReference type="AlphaFoldDB" id="A0A660KWX0"/>
<accession>A0A660KWX0</accession>